<name>A0A9K3CSB8_9EUKA</name>
<accession>A0A9K3CSB8</accession>
<feature type="transmembrane region" description="Helical" evidence="2">
    <location>
        <begin position="1143"/>
        <end position="1162"/>
    </location>
</feature>
<dbReference type="InterPro" id="IPR011043">
    <property type="entry name" value="Gal_Oxase/kelch_b-propeller"/>
</dbReference>
<feature type="transmembrane region" description="Helical" evidence="2">
    <location>
        <begin position="775"/>
        <end position="797"/>
    </location>
</feature>
<dbReference type="InterPro" id="IPR015915">
    <property type="entry name" value="Kelch-typ_b-propeller"/>
</dbReference>
<feature type="transmembrane region" description="Helical" evidence="2">
    <location>
        <begin position="876"/>
        <end position="897"/>
    </location>
</feature>
<comment type="caution">
    <text evidence="3">The sequence shown here is derived from an EMBL/GenBank/DDBJ whole genome shotgun (WGS) entry which is preliminary data.</text>
</comment>
<feature type="transmembrane region" description="Helical" evidence="2">
    <location>
        <begin position="1248"/>
        <end position="1265"/>
    </location>
</feature>
<protein>
    <submittedName>
        <fullName evidence="3">Uncharacterized protein</fullName>
    </submittedName>
</protein>
<sequence length="1420" mass="152552">MSIDDLGVTVSVSEYSFPRGLPYPVDISVNGETTLPEAVLSTLEVLAVVDSARYTAVLDSVTGLFTAEVVVWDALTFTVEINGVHEWEFPVRTYPLFSRVTELDIPTDPVSVTDPSNDARGMVAVGEECAVVGDPTLGFAYIYRRINLEWTQTERLGTGTAGFGSCVAIDGSCIAVCDTASVQVFAHHSESDQWEVAQVLPLGDSGDTCEVQALDLRSGLLIAHYSDEDGSQVAGFLLESGSGAWLAVSLPYPGSSDTYSVATDGSQIVLGGTTGSTGFVVVYQATSTETMSTWDETLRLSGGATFGSRVAIHDDVLAVAETQENDAQTSTVHTFSFDNGSWQTGPSIHGFVCFGSSLSVRHTTLVVGSPGSTVDAPFGSVKVYQRRSNSVPLEWEEIWAGTGMLLDGFGSSVSLWSDTLLILAMPSGTDDTGSIPFLAFIDSRWGEDIDPVEVRFSPSSSGTSSPSLRVSIGLGSYVQDASAVSLGYHSDGGTPANITGYVSHYDQEVVFSYMGYVDFFVPGELVTVTIFGTRYVSDHVAVISSMDIATTIVCVDPRSEDLYLIITNTGETRNIIGVYLGESHLEPQDVNVRFGDGDVSTCTTVWSEEDGLRATFEHPLALPPDWQRGAQGSILPIPTLVWDFGTDYLDGTVKNISESFVAWVPGSDLPAIPVVGAVVQGDFTGSMNGCGTVDISLYDANMEPISCGTAGVGVLEYDGSTSEPVFMFSVDDSYATLKYCLPYDSFGVGSLAFSSIVVTFEGTPILHIPISTGSWGAVILVFLVGATMAVCAISGLIKSHSPELIGEREQPSSTGHDIHPELPYPTEIYTIPEDDPTVGHDTSTRTLLDRGVHVAFVALDVAIFSALKLFMLSGSFFVVLRTVGLFTPVWISGALLTRYPVVKYAFRLTMFLDNISTAAIQYLVSENLSPMLFVTLSAAVMIMLVCASFMNWQLLMRQTSMTVRKRVLTYAIFFTLNFSSDIVASIMADTTLWYIAAGSSGWRKEAAICVYSGMVAIAFVLLAFMGEESKTLRCFVTEAWDSIWSLCDALSLRKRLIQSTYSGNAILKVVSSTIRATVFVVLSPLFFTYVLYTPVAASLLFVLQAATGVHNTVSLKHGRRRHATVCVLTSLYLSSAGSAAPEAAAWVMFSLISSLIISLILSPKNDFDPYAMTAARISSLNERVSDDCLDVSTRDSSESERLIELHLTLKSSALLVVPIVGPILVVLADMLCSPPLRFAAVRTPAFNWFTNLLSFGCIVVMVMFGQSEAEDIFEYSDIQPYGRVIDYAVCLFIVLQVFDVTQEERVVTEHTRLDIGRTLKSLVRGDGKRVAVGTTHHSSVSETPVVSIECSDGESFDGPTSSPAAESPPATHSESAPYGRADDSCYIQVTPAASSGMDSETGQESWSVVPGACVDNPSDA</sequence>
<organism evidence="3 4">
    <name type="scientific">Kipferlia bialata</name>
    <dbReference type="NCBI Taxonomy" id="797122"/>
    <lineage>
        <taxon>Eukaryota</taxon>
        <taxon>Metamonada</taxon>
        <taxon>Carpediemonas-like organisms</taxon>
        <taxon>Kipferlia</taxon>
    </lineage>
</organism>
<feature type="compositionally biased region" description="Polar residues" evidence="1">
    <location>
        <begin position="1391"/>
        <end position="1406"/>
    </location>
</feature>
<evidence type="ECO:0000313" key="4">
    <source>
        <dbReference type="Proteomes" id="UP000265618"/>
    </source>
</evidence>
<dbReference type="Proteomes" id="UP000265618">
    <property type="component" value="Unassembled WGS sequence"/>
</dbReference>
<feature type="transmembrane region" description="Helical" evidence="2">
    <location>
        <begin position="1089"/>
        <end position="1109"/>
    </location>
</feature>
<evidence type="ECO:0000256" key="2">
    <source>
        <dbReference type="SAM" id="Phobius"/>
    </source>
</evidence>
<keyword evidence="2" id="KW-1133">Transmembrane helix</keyword>
<dbReference type="PANTHER" id="PTHR36220:SF1">
    <property type="entry name" value="GAMMA TUBULIN COMPLEX COMPONENT C-TERMINAL DOMAIN-CONTAINING PROTEIN"/>
    <property type="match status" value="1"/>
</dbReference>
<evidence type="ECO:0000313" key="3">
    <source>
        <dbReference type="EMBL" id="GIQ82404.1"/>
    </source>
</evidence>
<feature type="transmembrane region" description="Helical" evidence="2">
    <location>
        <begin position="852"/>
        <end position="870"/>
    </location>
</feature>
<keyword evidence="2" id="KW-0472">Membrane</keyword>
<proteinExistence type="predicted"/>
<gene>
    <name evidence="3" type="ORF">KIPB_003535</name>
</gene>
<keyword evidence="4" id="KW-1185">Reference proteome</keyword>
<feature type="region of interest" description="Disordered" evidence="1">
    <location>
        <begin position="1350"/>
        <end position="1420"/>
    </location>
</feature>
<dbReference type="SUPFAM" id="SSF50965">
    <property type="entry name" value="Galactose oxidase, central domain"/>
    <property type="match status" value="1"/>
</dbReference>
<evidence type="ECO:0000256" key="1">
    <source>
        <dbReference type="SAM" id="MobiDB-lite"/>
    </source>
</evidence>
<feature type="compositionally biased region" description="Low complexity" evidence="1">
    <location>
        <begin position="1359"/>
        <end position="1377"/>
    </location>
</feature>
<dbReference type="EMBL" id="BDIP01000684">
    <property type="protein sequence ID" value="GIQ82404.1"/>
    <property type="molecule type" value="Genomic_DNA"/>
</dbReference>
<feature type="transmembrane region" description="Helical" evidence="2">
    <location>
        <begin position="930"/>
        <end position="955"/>
    </location>
</feature>
<reference evidence="3 4" key="1">
    <citation type="journal article" date="2018" name="PLoS ONE">
        <title>The draft genome of Kipferlia bialata reveals reductive genome evolution in fornicate parasites.</title>
        <authorList>
            <person name="Tanifuji G."/>
            <person name="Takabayashi S."/>
            <person name="Kume K."/>
            <person name="Takagi M."/>
            <person name="Nakayama T."/>
            <person name="Kamikawa R."/>
            <person name="Inagaki Y."/>
            <person name="Hashimoto T."/>
        </authorList>
    </citation>
    <scope>NUCLEOTIDE SEQUENCE [LARGE SCALE GENOMIC DNA]</scope>
    <source>
        <strain evidence="3">NY0173</strain>
    </source>
</reference>
<feature type="transmembrane region" description="Helical" evidence="2">
    <location>
        <begin position="967"/>
        <end position="988"/>
    </location>
</feature>
<keyword evidence="2" id="KW-0812">Transmembrane</keyword>
<feature type="transmembrane region" description="Helical" evidence="2">
    <location>
        <begin position="1008"/>
        <end position="1025"/>
    </location>
</feature>
<feature type="transmembrane region" description="Helical" evidence="2">
    <location>
        <begin position="1207"/>
        <end position="1228"/>
    </location>
</feature>
<dbReference type="Gene3D" id="2.120.10.80">
    <property type="entry name" value="Kelch-type beta propeller"/>
    <property type="match status" value="1"/>
</dbReference>
<dbReference type="PANTHER" id="PTHR36220">
    <property type="entry name" value="UNNAMED PRODUCT"/>
    <property type="match status" value="1"/>
</dbReference>